<evidence type="ECO:0000256" key="2">
    <source>
        <dbReference type="ARBA" id="ARBA00010505"/>
    </source>
</evidence>
<dbReference type="NCBIfam" id="TIGR00251">
    <property type="entry name" value="DUF167 family protein"/>
    <property type="match status" value="1"/>
</dbReference>
<dbReference type="Gene3D" id="3.40.30.10">
    <property type="entry name" value="Glutaredoxin"/>
    <property type="match status" value="1"/>
</dbReference>
<evidence type="ECO:0000256" key="6">
    <source>
        <dbReference type="ARBA" id="ARBA00023284"/>
    </source>
</evidence>
<accession>A0AA97PR47</accession>
<keyword evidence="4 8" id="KW-0049">Antioxidant</keyword>
<feature type="active site" description="Cysteine sulfenic acid (-SOH) intermediate" evidence="7">
    <location>
        <position position="205"/>
    </location>
</feature>
<dbReference type="SMART" id="SM01152">
    <property type="entry name" value="DUF167"/>
    <property type="match status" value="1"/>
</dbReference>
<dbReference type="Gene3D" id="3.30.1200.10">
    <property type="entry name" value="YggU-like"/>
    <property type="match status" value="1"/>
</dbReference>
<dbReference type="GO" id="GO:0045454">
    <property type="term" value="P:cell redox homeostasis"/>
    <property type="evidence" value="ECO:0007669"/>
    <property type="project" value="TreeGrafter"/>
</dbReference>
<dbReference type="AlphaFoldDB" id="A0AA97PR47"/>
<keyword evidence="3 8" id="KW-0575">Peroxidase</keyword>
<reference evidence="10" key="1">
    <citation type="journal article" date="2012" name="PLoS Genet.">
        <title>Comparative analysis of the genomes of two field isolates of the rice blast fungus Magnaporthe oryzae.</title>
        <authorList>
            <person name="Xue M."/>
            <person name="Yang J."/>
            <person name="Li Z."/>
            <person name="Hu S."/>
            <person name="Yao N."/>
            <person name="Dean R.A."/>
            <person name="Zhao W."/>
            <person name="Shen M."/>
            <person name="Zhang H."/>
            <person name="Li C."/>
            <person name="Liu L."/>
            <person name="Cao L."/>
            <person name="Xu X."/>
            <person name="Xing Y."/>
            <person name="Hsiang T."/>
            <person name="Zhang Z."/>
            <person name="Xu J.R."/>
            <person name="Peng Y.L."/>
        </authorList>
    </citation>
    <scope>NUCLEOTIDE SEQUENCE</scope>
    <source>
        <strain evidence="10">Y34</strain>
    </source>
</reference>
<protein>
    <submittedName>
        <fullName evidence="10">AhpC/TSA family protein</fullName>
    </submittedName>
</protein>
<feature type="domain" description="Redoxin" evidence="9">
    <location>
        <begin position="161"/>
        <end position="313"/>
    </location>
</feature>
<dbReference type="SUPFAM" id="SSF69786">
    <property type="entry name" value="YggU-like"/>
    <property type="match status" value="1"/>
</dbReference>
<dbReference type="PANTHER" id="PTHR10430:SF39">
    <property type="entry name" value="PEROXISOMAL MEMBRANE ASSOCIATED PROTEIN 20"/>
    <property type="match status" value="1"/>
</dbReference>
<dbReference type="GO" id="GO:0005829">
    <property type="term" value="C:cytosol"/>
    <property type="evidence" value="ECO:0007669"/>
    <property type="project" value="TreeGrafter"/>
</dbReference>
<evidence type="ECO:0000256" key="1">
    <source>
        <dbReference type="ARBA" id="ARBA00010364"/>
    </source>
</evidence>
<evidence type="ECO:0000313" key="10">
    <source>
        <dbReference type="EMBL" id="ELQ43837.1"/>
    </source>
</evidence>
<evidence type="ECO:0000256" key="7">
    <source>
        <dbReference type="PIRSR" id="PIRSR637944-1"/>
    </source>
</evidence>
<dbReference type="InterPro" id="IPR036249">
    <property type="entry name" value="Thioredoxin-like_sf"/>
</dbReference>
<dbReference type="EMBL" id="JH793916">
    <property type="protein sequence ID" value="ELQ43837.1"/>
    <property type="molecule type" value="Genomic_DNA"/>
</dbReference>
<dbReference type="PANTHER" id="PTHR10430">
    <property type="entry name" value="PEROXIREDOXIN"/>
    <property type="match status" value="1"/>
</dbReference>
<dbReference type="InterPro" id="IPR013740">
    <property type="entry name" value="Redoxin"/>
</dbReference>
<name>A0AA97PR47_PYRO3</name>
<dbReference type="InterPro" id="IPR036591">
    <property type="entry name" value="YggU-like_sf"/>
</dbReference>
<dbReference type="GO" id="GO:0042744">
    <property type="term" value="P:hydrogen peroxide catabolic process"/>
    <property type="evidence" value="ECO:0007669"/>
    <property type="project" value="TreeGrafter"/>
</dbReference>
<sequence length="314" mass="33330">MSQLGSIRYVAATKKSPLAALLLKCHVKPGASKAREGVAAVTDDAVELCVSAQAREGEANKAVVIVLSKALGLAKSDVTITHGLKSRDKTVLISGKVAQGPEGDVISRAQELLKKASKHSFAFLEVYYAYLPVRAFRPAAAMAARTTARRGFHTTRPAFVKAGDPLPDAECLVEGSPGNKVNIAKEFSLNNGLIIGVPAAFSGACSTSHIPSYMKHPKIKDVGQVFVVSVNDAFVMKAWAEQMDPAGDSGFRFLGDPQGVFTKTLDLDFDGTAIFGNDRSKRYALVIENGRVKSAHVEPDNTGTNVSMADKVLG</sequence>
<dbReference type="Pfam" id="PF08534">
    <property type="entry name" value="Redoxin"/>
    <property type="match status" value="1"/>
</dbReference>
<dbReference type="FunFam" id="3.40.30.10:FF:000159">
    <property type="entry name" value="Peroxiredoxin"/>
    <property type="match status" value="1"/>
</dbReference>
<evidence type="ECO:0000259" key="9">
    <source>
        <dbReference type="Pfam" id="PF08534"/>
    </source>
</evidence>
<comment type="similarity">
    <text evidence="1">Belongs to the UPF0235 family.</text>
</comment>
<evidence type="ECO:0000256" key="4">
    <source>
        <dbReference type="ARBA" id="ARBA00022862"/>
    </source>
</evidence>
<keyword evidence="5 8" id="KW-0560">Oxidoreductase</keyword>
<dbReference type="GO" id="GO:0005739">
    <property type="term" value="C:mitochondrion"/>
    <property type="evidence" value="ECO:0007669"/>
    <property type="project" value="TreeGrafter"/>
</dbReference>
<keyword evidence="6 8" id="KW-0676">Redox-active center</keyword>
<proteinExistence type="inferred from homology"/>
<dbReference type="Pfam" id="PF02594">
    <property type="entry name" value="DUF167"/>
    <property type="match status" value="1"/>
</dbReference>
<dbReference type="Proteomes" id="UP000011086">
    <property type="component" value="Unassembled WGS sequence"/>
</dbReference>
<dbReference type="GO" id="GO:0034599">
    <property type="term" value="P:cellular response to oxidative stress"/>
    <property type="evidence" value="ECO:0007669"/>
    <property type="project" value="InterPro"/>
</dbReference>
<dbReference type="GO" id="GO:0005777">
    <property type="term" value="C:peroxisome"/>
    <property type="evidence" value="ECO:0007669"/>
    <property type="project" value="TreeGrafter"/>
</dbReference>
<dbReference type="InterPro" id="IPR003746">
    <property type="entry name" value="DUF167"/>
</dbReference>
<dbReference type="SUPFAM" id="SSF52833">
    <property type="entry name" value="Thioredoxin-like"/>
    <property type="match status" value="1"/>
</dbReference>
<dbReference type="GO" id="GO:0008379">
    <property type="term" value="F:thioredoxin peroxidase activity"/>
    <property type="evidence" value="ECO:0007669"/>
    <property type="project" value="InterPro"/>
</dbReference>
<dbReference type="HAMAP" id="MF_00634">
    <property type="entry name" value="UPF0235"/>
    <property type="match status" value="1"/>
</dbReference>
<organism evidence="10">
    <name type="scientific">Pyricularia oryzae (strain Y34)</name>
    <name type="common">Rice blast fungus</name>
    <name type="synonym">Magnaporthe oryzae</name>
    <dbReference type="NCBI Taxonomy" id="1143189"/>
    <lineage>
        <taxon>Eukaryota</taxon>
        <taxon>Fungi</taxon>
        <taxon>Dikarya</taxon>
        <taxon>Ascomycota</taxon>
        <taxon>Pezizomycotina</taxon>
        <taxon>Sordariomycetes</taxon>
        <taxon>Sordariomycetidae</taxon>
        <taxon>Magnaporthales</taxon>
        <taxon>Pyriculariaceae</taxon>
        <taxon>Pyricularia</taxon>
    </lineage>
</organism>
<comment type="function">
    <text evidence="8">Thiol-specific peroxidase that catalyzes the reduction of hydrogen peroxide and organic hydroperoxides to water and alcohols, respectively. Plays a role in cell protection against oxidative stress by detoxifying peroxides.</text>
</comment>
<evidence type="ECO:0000256" key="5">
    <source>
        <dbReference type="ARBA" id="ARBA00023002"/>
    </source>
</evidence>
<dbReference type="CDD" id="cd03013">
    <property type="entry name" value="PRX5_like"/>
    <property type="match status" value="1"/>
</dbReference>
<gene>
    <name evidence="10" type="ORF">OOU_Y34scaffold00126g40</name>
</gene>
<evidence type="ECO:0000256" key="3">
    <source>
        <dbReference type="ARBA" id="ARBA00022559"/>
    </source>
</evidence>
<dbReference type="InterPro" id="IPR037944">
    <property type="entry name" value="PRX5-like"/>
</dbReference>
<comment type="similarity">
    <text evidence="2 8">Belongs to the peroxiredoxin family. Prx5 subfamily.</text>
</comment>
<evidence type="ECO:0000256" key="8">
    <source>
        <dbReference type="RuleBase" id="RU366011"/>
    </source>
</evidence>